<accession>A0A1E3VMX0</accession>
<keyword evidence="3" id="KW-1185">Reference proteome</keyword>
<evidence type="ECO:0008006" key="4">
    <source>
        <dbReference type="Google" id="ProtNLM"/>
    </source>
</evidence>
<keyword evidence="1" id="KW-0732">Signal</keyword>
<dbReference type="Pfam" id="PF04214">
    <property type="entry name" value="DUF411"/>
    <property type="match status" value="1"/>
</dbReference>
<dbReference type="InterPro" id="IPR007332">
    <property type="entry name" value="DUF411"/>
</dbReference>
<feature type="signal peptide" evidence="1">
    <location>
        <begin position="1"/>
        <end position="24"/>
    </location>
</feature>
<evidence type="ECO:0000313" key="3">
    <source>
        <dbReference type="Proteomes" id="UP000095042"/>
    </source>
</evidence>
<gene>
    <name evidence="2" type="ORF">AUC71_05025</name>
</gene>
<reference evidence="2 3" key="1">
    <citation type="journal article" date="2016" name="Environ. Microbiol.">
        <title>New Methyloceanibacter diversity from North Sea sediments includes methanotroph containing solely the soluble methane monooxygenase.</title>
        <authorList>
            <person name="Vekeman B."/>
            <person name="Kerckhof F.M."/>
            <person name="Cremers G."/>
            <person name="de Vos P."/>
            <person name="Vandamme P."/>
            <person name="Boon N."/>
            <person name="Op den Camp H.J."/>
            <person name="Heylen K."/>
        </authorList>
    </citation>
    <scope>NUCLEOTIDE SEQUENCE [LARGE SCALE GENOMIC DNA]</scope>
    <source>
        <strain evidence="2 3">R-67177</strain>
    </source>
</reference>
<name>A0A1E3VMX0_9HYPH</name>
<evidence type="ECO:0000256" key="1">
    <source>
        <dbReference type="SAM" id="SignalP"/>
    </source>
</evidence>
<sequence length="145" mass="15497">MKNPTRALALVALLALPLSSPAEAANATLYKNPHCSCCEEYAEYLRQNGFKVDVKETPDLEATTLDAGIPEKLLGCHITFIDDYAVVGHVSAEIVQKLLKEHQPLIGVAIPGMPPGVPGMDGPKEGPINVYAVSKDSEPTVYAVQ</sequence>
<dbReference type="AlphaFoldDB" id="A0A1E3VMX0"/>
<protein>
    <recommendedName>
        <fullName evidence="4">Metal-binding protein</fullName>
    </recommendedName>
</protein>
<dbReference type="EMBL" id="LPWD01000465">
    <property type="protein sequence ID" value="ODR94869.1"/>
    <property type="molecule type" value="Genomic_DNA"/>
</dbReference>
<dbReference type="Proteomes" id="UP000095042">
    <property type="component" value="Unassembled WGS sequence"/>
</dbReference>
<evidence type="ECO:0000313" key="2">
    <source>
        <dbReference type="EMBL" id="ODR94869.1"/>
    </source>
</evidence>
<organism evidence="2 3">
    <name type="scientific">Methyloceanibacter marginalis</name>
    <dbReference type="NCBI Taxonomy" id="1774971"/>
    <lineage>
        <taxon>Bacteria</taxon>
        <taxon>Pseudomonadati</taxon>
        <taxon>Pseudomonadota</taxon>
        <taxon>Alphaproteobacteria</taxon>
        <taxon>Hyphomicrobiales</taxon>
        <taxon>Hyphomicrobiaceae</taxon>
        <taxon>Methyloceanibacter</taxon>
    </lineage>
</organism>
<proteinExistence type="predicted"/>
<comment type="caution">
    <text evidence="2">The sequence shown here is derived from an EMBL/GenBank/DDBJ whole genome shotgun (WGS) entry which is preliminary data.</text>
</comment>
<feature type="chain" id="PRO_5009138387" description="Metal-binding protein" evidence="1">
    <location>
        <begin position="25"/>
        <end position="145"/>
    </location>
</feature>
<dbReference type="OrthoDB" id="14727at2"/>